<dbReference type="PANTHER" id="PTHR10746">
    <property type="entry name" value="50S RIBOSOMAL PROTEIN L4"/>
    <property type="match status" value="1"/>
</dbReference>
<evidence type="ECO:0000256" key="2">
    <source>
        <dbReference type="ARBA" id="ARBA00022980"/>
    </source>
</evidence>
<comment type="similarity">
    <text evidence="1">Belongs to the universal ribosomal protein uL4 family.</text>
</comment>
<evidence type="ECO:0000256" key="6">
    <source>
        <dbReference type="SAM" id="MobiDB-lite"/>
    </source>
</evidence>
<gene>
    <name evidence="7" type="primary">rplD</name>
    <name evidence="7" type="ORF">FZC36_00415</name>
</gene>
<keyword evidence="8" id="KW-1185">Reference proteome</keyword>
<dbReference type="GO" id="GO:0003735">
    <property type="term" value="F:structural constituent of ribosome"/>
    <property type="evidence" value="ECO:0007669"/>
    <property type="project" value="InterPro"/>
</dbReference>
<dbReference type="OrthoDB" id="9803201at2"/>
<dbReference type="GO" id="GO:0006412">
    <property type="term" value="P:translation"/>
    <property type="evidence" value="ECO:0007669"/>
    <property type="project" value="InterPro"/>
</dbReference>
<feature type="compositionally biased region" description="Basic and acidic residues" evidence="6">
    <location>
        <begin position="68"/>
        <end position="83"/>
    </location>
</feature>
<dbReference type="EMBL" id="CP043314">
    <property type="protein sequence ID" value="QEK38902.1"/>
    <property type="molecule type" value="Genomic_DNA"/>
</dbReference>
<evidence type="ECO:0000256" key="1">
    <source>
        <dbReference type="ARBA" id="ARBA00010528"/>
    </source>
</evidence>
<evidence type="ECO:0000313" key="7">
    <source>
        <dbReference type="EMBL" id="QEK38902.1"/>
    </source>
</evidence>
<dbReference type="GO" id="GO:0005840">
    <property type="term" value="C:ribosome"/>
    <property type="evidence" value="ECO:0007669"/>
    <property type="project" value="UniProtKB-KW"/>
</dbReference>
<sequence length="211" mass="23668">MNLKINVHSWNLEKTEEISISDAVFGLEDNSSLIYEIVRWSLMKKRQGTACTKGVSEVSGSTKKKHPQKESGKSRIGDGREPGNRGGGVSGGPKPRDHSFKMNKKQRMKAKFISLSQKYRNNLLFVVDGDLSVKKTSEMKKIFESLKEINKSKKVLFVYSDIDSSVKNAASNLVGFNVLDFKGLNALDVLKNDLLIMDKKSINTLNERLEK</sequence>
<dbReference type="InterPro" id="IPR002136">
    <property type="entry name" value="Ribosomal_uL4"/>
</dbReference>
<name>A0A5C0UHR3_9PROT</name>
<evidence type="ECO:0000256" key="4">
    <source>
        <dbReference type="ARBA" id="ARBA00035244"/>
    </source>
</evidence>
<dbReference type="SUPFAM" id="SSF52166">
    <property type="entry name" value="Ribosomal protein L4"/>
    <property type="match status" value="1"/>
</dbReference>
<dbReference type="KEGG" id="nabu:FZC36_00415"/>
<organism evidence="7 8">
    <name type="scientific">Candidatus Nesciobacter abundans</name>
    <dbReference type="NCBI Taxonomy" id="2601668"/>
    <lineage>
        <taxon>Bacteria</taxon>
        <taxon>Pseudomonadati</taxon>
        <taxon>Pseudomonadota</taxon>
        <taxon>Alphaproteobacteria</taxon>
        <taxon>Holosporales</taxon>
        <taxon>Holosporaceae</taxon>
        <taxon>Candidatus Nesciobacter</taxon>
    </lineage>
</organism>
<dbReference type="InterPro" id="IPR013005">
    <property type="entry name" value="Ribosomal_uL4-like"/>
</dbReference>
<keyword evidence="2 7" id="KW-0689">Ribosomal protein</keyword>
<dbReference type="InterPro" id="IPR023574">
    <property type="entry name" value="Ribosomal_uL4_dom_sf"/>
</dbReference>
<keyword evidence="3" id="KW-0687">Ribonucleoprotein</keyword>
<dbReference type="Gene3D" id="3.40.1370.10">
    <property type="match status" value="1"/>
</dbReference>
<dbReference type="Proteomes" id="UP000324924">
    <property type="component" value="Chromosome"/>
</dbReference>
<dbReference type="NCBIfam" id="TIGR03953">
    <property type="entry name" value="rplD_bact"/>
    <property type="match status" value="1"/>
</dbReference>
<dbReference type="RefSeq" id="WP_148972025.1">
    <property type="nucleotide sequence ID" value="NZ_CP043314.1"/>
</dbReference>
<accession>A0A5C0UHR3</accession>
<evidence type="ECO:0000256" key="5">
    <source>
        <dbReference type="ARBA" id="ARBA00035462"/>
    </source>
</evidence>
<dbReference type="PANTHER" id="PTHR10746:SF6">
    <property type="entry name" value="LARGE RIBOSOMAL SUBUNIT PROTEIN UL4M"/>
    <property type="match status" value="1"/>
</dbReference>
<evidence type="ECO:0000256" key="3">
    <source>
        <dbReference type="ARBA" id="ARBA00023274"/>
    </source>
</evidence>
<protein>
    <recommendedName>
        <fullName evidence="4">Large ribosomal subunit protein uL4</fullName>
    </recommendedName>
    <alternativeName>
        <fullName evidence="5">50S ribosomal protein L4</fullName>
    </alternativeName>
</protein>
<dbReference type="GO" id="GO:1990904">
    <property type="term" value="C:ribonucleoprotein complex"/>
    <property type="evidence" value="ECO:0007669"/>
    <property type="project" value="UniProtKB-KW"/>
</dbReference>
<dbReference type="AlphaFoldDB" id="A0A5C0UHR3"/>
<evidence type="ECO:0000313" key="8">
    <source>
        <dbReference type="Proteomes" id="UP000324924"/>
    </source>
</evidence>
<proteinExistence type="inferred from homology"/>
<feature type="region of interest" description="Disordered" evidence="6">
    <location>
        <begin position="51"/>
        <end position="103"/>
    </location>
</feature>
<dbReference type="Pfam" id="PF00573">
    <property type="entry name" value="Ribosomal_L4"/>
    <property type="match status" value="1"/>
</dbReference>
<reference evidence="7 8" key="1">
    <citation type="submission" date="2019-08" db="EMBL/GenBank/DDBJ databases">
        <title>Highly reduced genomes of protist endosymbionts show evolutionary convergence.</title>
        <authorList>
            <person name="George E."/>
            <person name="Husnik F."/>
            <person name="Tashyreva D."/>
            <person name="Prokopchuk G."/>
            <person name="Horak A."/>
            <person name="Kwong W.K."/>
            <person name="Lukes J."/>
            <person name="Keeling P.J."/>
        </authorList>
    </citation>
    <scope>NUCLEOTIDE SEQUENCE [LARGE SCALE GENOMIC DNA]</scope>
    <source>
        <strain evidence="7">1604HC</strain>
    </source>
</reference>